<accession>A0A2A7AMV3</accession>
<organism evidence="2 3">
    <name type="scientific">Faecalibacterium prausnitzii</name>
    <dbReference type="NCBI Taxonomy" id="853"/>
    <lineage>
        <taxon>Bacteria</taxon>
        <taxon>Bacillati</taxon>
        <taxon>Bacillota</taxon>
        <taxon>Clostridia</taxon>
        <taxon>Eubacteriales</taxon>
        <taxon>Oscillospiraceae</taxon>
        <taxon>Faecalibacterium</taxon>
    </lineage>
</organism>
<dbReference type="EMBL" id="NMTY01000026">
    <property type="protein sequence ID" value="PDX80446.1"/>
    <property type="molecule type" value="Genomic_DNA"/>
</dbReference>
<protein>
    <submittedName>
        <fullName evidence="2">Uncharacterized protein</fullName>
    </submittedName>
</protein>
<dbReference type="GO" id="GO:0006508">
    <property type="term" value="P:proteolysis"/>
    <property type="evidence" value="ECO:0007669"/>
    <property type="project" value="InterPro"/>
</dbReference>
<dbReference type="AlphaFoldDB" id="A0A2A7AMV3"/>
<feature type="chain" id="PRO_5013037950" evidence="1">
    <location>
        <begin position="30"/>
        <end position="399"/>
    </location>
</feature>
<dbReference type="GO" id="GO:0008234">
    <property type="term" value="F:cysteine-type peptidase activity"/>
    <property type="evidence" value="ECO:0007669"/>
    <property type="project" value="InterPro"/>
</dbReference>
<sequence length="399" mass="43833">MKVPYHRFLSALCAVCFLILTLFPTAALAAQADGLSAAALTSEDAARMQQTDDAVAALTDSDGFTAMSRTERLDAALEQLEQLAAKGLVSARSILVDEENGMVSFTYSCGVQGGILVDDLDEENTAMNLSLLPSIDLQEMSNAPRGNLGSAMIYYAFDNTVNSSRYPYYSYMKGFWTAMGLNTRIDTTVTVSDLRRMDRYDLCILSAHGAYYTYMTGWLFKQLRTAPIILLTEESSFSKDLYYGIDLLTHRIIKINGRYCVTPSFFKSTYRFGQLENTIVYSETCEFLGVDDAVDPSMANALLAGGARAVVGYVNNVYTVYSRSMLWDTVNHLILGQPIEQAVAHAKDTYGENDLVWYTSQGGQRPHAAAAYTMLLGDASAQLTVHESASAFSEQQKAA</sequence>
<feature type="signal peptide" evidence="1">
    <location>
        <begin position="1"/>
        <end position="29"/>
    </location>
</feature>
<evidence type="ECO:0000313" key="2">
    <source>
        <dbReference type="EMBL" id="PDX80446.1"/>
    </source>
</evidence>
<dbReference type="RefSeq" id="WP_097840011.1">
    <property type="nucleotide sequence ID" value="NZ_NMTY01000026.1"/>
</dbReference>
<proteinExistence type="predicted"/>
<evidence type="ECO:0000313" key="3">
    <source>
        <dbReference type="Proteomes" id="UP000220005"/>
    </source>
</evidence>
<gene>
    <name evidence="2" type="ORF">CGS58_11890</name>
</gene>
<name>A0A2A7AMV3_9FIRM</name>
<dbReference type="Proteomes" id="UP000220005">
    <property type="component" value="Unassembled WGS sequence"/>
</dbReference>
<evidence type="ECO:0000256" key="1">
    <source>
        <dbReference type="SAM" id="SignalP"/>
    </source>
</evidence>
<keyword evidence="1" id="KW-0732">Signal</keyword>
<reference evidence="2 3" key="1">
    <citation type="journal article" date="2017" name="Front. Microbiol.">
        <title>New Insights into the Diversity of the Genus Faecalibacterium.</title>
        <authorList>
            <person name="Benevides L."/>
            <person name="Burman S."/>
            <person name="Martin R."/>
            <person name="Robert V."/>
            <person name="Thomas M."/>
            <person name="Miquel S."/>
            <person name="Chain F."/>
            <person name="Sokol H."/>
            <person name="Bermudez-Humaran L.G."/>
            <person name="Morrison M."/>
            <person name="Langella P."/>
            <person name="Azevedo V.A."/>
            <person name="Chatel J.M."/>
            <person name="Soares S."/>
        </authorList>
    </citation>
    <scope>NUCLEOTIDE SEQUENCE [LARGE SCALE GENOMIC DNA]</scope>
    <source>
        <strain evidence="2 3">CNCM I 4575</strain>
    </source>
</reference>
<comment type="caution">
    <text evidence="2">The sequence shown here is derived from an EMBL/GenBank/DDBJ whole genome shotgun (WGS) entry which is preliminary data.</text>
</comment>